<comment type="caution">
    <text evidence="1">The sequence shown here is derived from an EMBL/GenBank/DDBJ whole genome shotgun (WGS) entry which is preliminary data.</text>
</comment>
<organism evidence="1 2">
    <name type="scientific">Geodia barretti</name>
    <name type="common">Barrett's horny sponge</name>
    <dbReference type="NCBI Taxonomy" id="519541"/>
    <lineage>
        <taxon>Eukaryota</taxon>
        <taxon>Metazoa</taxon>
        <taxon>Porifera</taxon>
        <taxon>Demospongiae</taxon>
        <taxon>Heteroscleromorpha</taxon>
        <taxon>Tetractinellida</taxon>
        <taxon>Astrophorina</taxon>
        <taxon>Geodiidae</taxon>
        <taxon>Geodia</taxon>
    </lineage>
</organism>
<gene>
    <name evidence="1" type="ORF">GBAR_LOCUS11174</name>
</gene>
<protein>
    <submittedName>
        <fullName evidence="1">Uncharacterized protein</fullName>
    </submittedName>
</protein>
<accession>A0AA35WLL5</accession>
<keyword evidence="2" id="KW-1185">Reference proteome</keyword>
<reference evidence="1" key="1">
    <citation type="submission" date="2023-03" db="EMBL/GenBank/DDBJ databases">
        <authorList>
            <person name="Steffen K."/>
            <person name="Cardenas P."/>
        </authorList>
    </citation>
    <scope>NUCLEOTIDE SEQUENCE</scope>
</reference>
<dbReference type="Proteomes" id="UP001174909">
    <property type="component" value="Unassembled WGS sequence"/>
</dbReference>
<evidence type="ECO:0000313" key="1">
    <source>
        <dbReference type="EMBL" id="CAI8018417.1"/>
    </source>
</evidence>
<sequence>MATASNPPGFDEGILRMAQAAGLDVSDEERGQDLARRVALMRAGLARLYEIDVSGAEAPSAFIPSADREPKPGTGRA</sequence>
<dbReference type="AlphaFoldDB" id="A0AA35WLL5"/>
<dbReference type="EMBL" id="CASHTH010001687">
    <property type="protein sequence ID" value="CAI8018417.1"/>
    <property type="molecule type" value="Genomic_DNA"/>
</dbReference>
<name>A0AA35WLL5_GEOBA</name>
<evidence type="ECO:0000313" key="2">
    <source>
        <dbReference type="Proteomes" id="UP001174909"/>
    </source>
</evidence>
<proteinExistence type="predicted"/>